<evidence type="ECO:0000313" key="5">
    <source>
        <dbReference type="Proteomes" id="UP001156645"/>
    </source>
</evidence>
<evidence type="ECO:0000313" key="1">
    <source>
        <dbReference type="EMBL" id="GLR27788.1"/>
    </source>
</evidence>
<evidence type="ECO:0000313" key="2">
    <source>
        <dbReference type="EMBL" id="GLR28974.1"/>
    </source>
</evidence>
<organism evidence="3 4">
    <name type="scientific">Psychrobacter pacificensis</name>
    <dbReference type="NCBI Taxonomy" id="112002"/>
    <lineage>
        <taxon>Bacteria</taxon>
        <taxon>Pseudomonadati</taxon>
        <taxon>Pseudomonadota</taxon>
        <taxon>Gammaproteobacteria</taxon>
        <taxon>Moraxellales</taxon>
        <taxon>Moraxellaceae</taxon>
        <taxon>Psychrobacter</taxon>
    </lineage>
</organism>
<protein>
    <recommendedName>
        <fullName evidence="6">CPXCG motif-containing cysteine-rich protein</fullName>
    </recommendedName>
</protein>
<dbReference type="Proteomes" id="UP000198501">
    <property type="component" value="Unassembled WGS sequence"/>
</dbReference>
<reference evidence="3 4" key="2">
    <citation type="submission" date="2016-10" db="EMBL/GenBank/DDBJ databases">
        <authorList>
            <person name="de Groot N.N."/>
        </authorList>
    </citation>
    <scope>NUCLEOTIDE SEQUENCE [LARGE SCALE GENOMIC DNA]</scope>
    <source>
        <strain evidence="3 4">DSM 23406</strain>
    </source>
</reference>
<proteinExistence type="predicted"/>
<reference evidence="1" key="4">
    <citation type="submission" date="2023-01" db="EMBL/GenBank/DDBJ databases">
        <title>Draft genome sequence of Psychrobacter pacificensis strain NBRC 103191.</title>
        <authorList>
            <person name="Sun Q."/>
            <person name="Mori K."/>
        </authorList>
    </citation>
    <scope>NUCLEOTIDE SEQUENCE</scope>
    <source>
        <strain evidence="1">NBRC 103191</strain>
    </source>
</reference>
<dbReference type="RefSeq" id="WP_093071456.1">
    <property type="nucleotide sequence ID" value="NZ_BSOK01000002.1"/>
</dbReference>
<dbReference type="EMBL" id="BSOK01000002">
    <property type="protein sequence ID" value="GLR27788.1"/>
    <property type="molecule type" value="Genomic_DNA"/>
</dbReference>
<name>A0A1G7B1Q4_9GAMM</name>
<dbReference type="EMBL" id="FNAL01000046">
    <property type="protein sequence ID" value="SDE20850.1"/>
    <property type="molecule type" value="Genomic_DNA"/>
</dbReference>
<dbReference type="EMBL" id="BSOK01000020">
    <property type="protein sequence ID" value="GLR28974.1"/>
    <property type="molecule type" value="Genomic_DNA"/>
</dbReference>
<dbReference type="AlphaFoldDB" id="A0A1G7B1Q4"/>
<sequence>MSKLFVCPHCKHGMSTERWSDEGIHDFKTWDEQCPECEKVFEVVAMIDVRFELSKQYKETN</sequence>
<reference evidence="5" key="3">
    <citation type="journal article" date="2019" name="Int. J. Syst. Evol. Microbiol.">
        <title>The Global Catalogue of Microorganisms (GCM) 10K type strain sequencing project: providing services to taxonomists for standard genome sequencing and annotation.</title>
        <authorList>
            <consortium name="The Broad Institute Genomics Platform"/>
            <consortium name="The Broad Institute Genome Sequencing Center for Infectious Disease"/>
            <person name="Wu L."/>
            <person name="Ma J."/>
        </authorList>
    </citation>
    <scope>NUCLEOTIDE SEQUENCE [LARGE SCALE GENOMIC DNA]</scope>
    <source>
        <strain evidence="5">NBRC 103191</strain>
    </source>
</reference>
<dbReference type="Proteomes" id="UP001156645">
    <property type="component" value="Unassembled WGS sequence"/>
</dbReference>
<evidence type="ECO:0008006" key="6">
    <source>
        <dbReference type="Google" id="ProtNLM"/>
    </source>
</evidence>
<gene>
    <name evidence="1" type="ORF">GCM10007915_00260</name>
    <name evidence="2" type="ORF">GCM10007915_12120</name>
    <name evidence="3" type="ORF">SAMN05660405_02682</name>
</gene>
<reference evidence="1" key="1">
    <citation type="journal article" date="2014" name="Int. J. Syst. Evol. Microbiol.">
        <title>Complete genome of a new Firmicutes species belonging to the dominant human colonic microbiota ('Ruminococcus bicirculans') reveals two chromosomes and a selective capacity to utilize plant glucans.</title>
        <authorList>
            <consortium name="NISC Comparative Sequencing Program"/>
            <person name="Wegmann U."/>
            <person name="Louis P."/>
            <person name="Goesmann A."/>
            <person name="Henrissat B."/>
            <person name="Duncan S.H."/>
            <person name="Flint H.J."/>
        </authorList>
    </citation>
    <scope>NUCLEOTIDE SEQUENCE</scope>
    <source>
        <strain evidence="1">NBRC 103191</strain>
    </source>
</reference>
<accession>A0A1G7B1Q4</accession>
<evidence type="ECO:0000313" key="3">
    <source>
        <dbReference type="EMBL" id="SDE20850.1"/>
    </source>
</evidence>
<keyword evidence="5" id="KW-1185">Reference proteome</keyword>
<evidence type="ECO:0000313" key="4">
    <source>
        <dbReference type="Proteomes" id="UP000198501"/>
    </source>
</evidence>